<name>A0AAD4X7A6_9MAGN</name>
<dbReference type="AlphaFoldDB" id="A0AAD4X7A6"/>
<accession>A0AAD4X7A6</accession>
<keyword evidence="1" id="KW-0175">Coiled coil</keyword>
<evidence type="ECO:0000313" key="2">
    <source>
        <dbReference type="EMBL" id="KAI3851882.1"/>
    </source>
</evidence>
<evidence type="ECO:0000256" key="1">
    <source>
        <dbReference type="SAM" id="Coils"/>
    </source>
</evidence>
<proteinExistence type="predicted"/>
<organism evidence="2 3">
    <name type="scientific">Papaver atlanticum</name>
    <dbReference type="NCBI Taxonomy" id="357466"/>
    <lineage>
        <taxon>Eukaryota</taxon>
        <taxon>Viridiplantae</taxon>
        <taxon>Streptophyta</taxon>
        <taxon>Embryophyta</taxon>
        <taxon>Tracheophyta</taxon>
        <taxon>Spermatophyta</taxon>
        <taxon>Magnoliopsida</taxon>
        <taxon>Ranunculales</taxon>
        <taxon>Papaveraceae</taxon>
        <taxon>Papaveroideae</taxon>
        <taxon>Papaver</taxon>
    </lineage>
</organism>
<feature type="coiled-coil region" evidence="1">
    <location>
        <begin position="20"/>
        <end position="47"/>
    </location>
</feature>
<dbReference type="Proteomes" id="UP001202328">
    <property type="component" value="Unassembled WGS sequence"/>
</dbReference>
<sequence>MIIEARARKYDPVHGLAGIVETLLQQLNNLTSKLAFMNQQNQFHRRNSVRLQPHFRSNEAKGASSSPLRAAVPSPSLQDTGSSLTVSLSLSHLYCQQDIFLQLLMFDKIDFLYCLFL</sequence>
<gene>
    <name evidence="2" type="ORF">MKW98_019881</name>
</gene>
<reference evidence="2" key="1">
    <citation type="submission" date="2022-04" db="EMBL/GenBank/DDBJ databases">
        <title>A functionally conserved STORR gene fusion in Papaver species that diverged 16.8 million years ago.</title>
        <authorList>
            <person name="Catania T."/>
        </authorList>
    </citation>
    <scope>NUCLEOTIDE SEQUENCE</scope>
    <source>
        <strain evidence="2">S-188037</strain>
    </source>
</reference>
<dbReference type="EMBL" id="JAJJMB010015809">
    <property type="protein sequence ID" value="KAI3851882.1"/>
    <property type="molecule type" value="Genomic_DNA"/>
</dbReference>
<evidence type="ECO:0000313" key="3">
    <source>
        <dbReference type="Proteomes" id="UP001202328"/>
    </source>
</evidence>
<keyword evidence="3" id="KW-1185">Reference proteome</keyword>
<protein>
    <submittedName>
        <fullName evidence="2">Uncharacterized protein</fullName>
    </submittedName>
</protein>
<comment type="caution">
    <text evidence="2">The sequence shown here is derived from an EMBL/GenBank/DDBJ whole genome shotgun (WGS) entry which is preliminary data.</text>
</comment>